<proteinExistence type="predicted"/>
<dbReference type="Proteomes" id="UP001596058">
    <property type="component" value="Unassembled WGS sequence"/>
</dbReference>
<accession>A0ABW1CST6</accession>
<organism evidence="1 2">
    <name type="scientific">Nonomuraea insulae</name>
    <dbReference type="NCBI Taxonomy" id="1616787"/>
    <lineage>
        <taxon>Bacteria</taxon>
        <taxon>Bacillati</taxon>
        <taxon>Actinomycetota</taxon>
        <taxon>Actinomycetes</taxon>
        <taxon>Streptosporangiales</taxon>
        <taxon>Streptosporangiaceae</taxon>
        <taxon>Nonomuraea</taxon>
    </lineage>
</organism>
<gene>
    <name evidence="1" type="ORF">ACFPZ3_29365</name>
</gene>
<evidence type="ECO:0000313" key="2">
    <source>
        <dbReference type="Proteomes" id="UP001596058"/>
    </source>
</evidence>
<evidence type="ECO:0000313" key="1">
    <source>
        <dbReference type="EMBL" id="MFC5827993.1"/>
    </source>
</evidence>
<evidence type="ECO:0008006" key="3">
    <source>
        <dbReference type="Google" id="ProtNLM"/>
    </source>
</evidence>
<keyword evidence="2" id="KW-1185">Reference proteome</keyword>
<dbReference type="EMBL" id="JBHSPA010000032">
    <property type="protein sequence ID" value="MFC5827993.1"/>
    <property type="molecule type" value="Genomic_DNA"/>
</dbReference>
<comment type="caution">
    <text evidence="1">The sequence shown here is derived from an EMBL/GenBank/DDBJ whole genome shotgun (WGS) entry which is preliminary data.</text>
</comment>
<name>A0ABW1CST6_9ACTN</name>
<reference evidence="2" key="1">
    <citation type="journal article" date="2019" name="Int. J. Syst. Evol. Microbiol.">
        <title>The Global Catalogue of Microorganisms (GCM) 10K type strain sequencing project: providing services to taxonomists for standard genome sequencing and annotation.</title>
        <authorList>
            <consortium name="The Broad Institute Genomics Platform"/>
            <consortium name="The Broad Institute Genome Sequencing Center for Infectious Disease"/>
            <person name="Wu L."/>
            <person name="Ma J."/>
        </authorList>
    </citation>
    <scope>NUCLEOTIDE SEQUENCE [LARGE SCALE GENOMIC DNA]</scope>
    <source>
        <strain evidence="2">CCUG 53903</strain>
    </source>
</reference>
<sequence length="340" mass="37198">MDYVRRQILASLAALGTTAALPSLDNLRHLMGPDRVQDWEEIVWERALAFHTHPIPDLVKDLAQDVIDIQQNLQRLGSGSATAVSWQRINAQLLCLLARALGSAGHPRESRGWWNKAREAAEFSGDGQLLAYILSKQAVQGLYEHRPVPVLLNNADEALAAAEGAPCAGATMALAVQAQIRAMQGNRDGSLAALREQAQVFKLLPSSVRDDHDSAFGWPEERLMHTRSFATIYGSNMPNDDEAQRAALASYPKSNARGRAQLRLHRALHHVRSGDIVAGLDLARDAIAELPEHDRTIFVRFDAEAVLTAVPQSLQGKRQQAAAVEYQRVLALPPSSVSDV</sequence>
<dbReference type="RefSeq" id="WP_379517501.1">
    <property type="nucleotide sequence ID" value="NZ_JBHSPA010000032.1"/>
</dbReference>
<protein>
    <recommendedName>
        <fullName evidence="3">XRE family transcriptional regulator</fullName>
    </recommendedName>
</protein>